<evidence type="ECO:0000313" key="3">
    <source>
        <dbReference type="WBParaSite" id="ACRNAN_scaffold1161.g16386.t1"/>
    </source>
</evidence>
<keyword evidence="2" id="KW-1185">Reference proteome</keyword>
<reference evidence="3" key="1">
    <citation type="submission" date="2022-11" db="UniProtKB">
        <authorList>
            <consortium name="WormBaseParasite"/>
        </authorList>
    </citation>
    <scope>IDENTIFICATION</scope>
</reference>
<dbReference type="Pfam" id="PF08427">
    <property type="entry name" value="ARMH3_C"/>
    <property type="match status" value="1"/>
</dbReference>
<name>A0A914CK22_9BILA</name>
<feature type="domain" description="Armadillo-like helical" evidence="1">
    <location>
        <begin position="93"/>
        <end position="167"/>
    </location>
</feature>
<dbReference type="WBParaSite" id="ACRNAN_scaffold1161.g16386.t1">
    <property type="protein sequence ID" value="ACRNAN_scaffold1161.g16386.t1"/>
    <property type="gene ID" value="ACRNAN_scaffold1161.g16386"/>
</dbReference>
<accession>A0A914CK22</accession>
<dbReference type="Proteomes" id="UP000887540">
    <property type="component" value="Unplaced"/>
</dbReference>
<organism evidence="2 3">
    <name type="scientific">Acrobeloides nanus</name>
    <dbReference type="NCBI Taxonomy" id="290746"/>
    <lineage>
        <taxon>Eukaryota</taxon>
        <taxon>Metazoa</taxon>
        <taxon>Ecdysozoa</taxon>
        <taxon>Nematoda</taxon>
        <taxon>Chromadorea</taxon>
        <taxon>Rhabditida</taxon>
        <taxon>Tylenchina</taxon>
        <taxon>Cephalobomorpha</taxon>
        <taxon>Cephaloboidea</taxon>
        <taxon>Cephalobidae</taxon>
        <taxon>Acrobeloides</taxon>
    </lineage>
</organism>
<dbReference type="AlphaFoldDB" id="A0A914CK22"/>
<evidence type="ECO:0000313" key="2">
    <source>
        <dbReference type="Proteomes" id="UP000887540"/>
    </source>
</evidence>
<dbReference type="InterPro" id="IPR013636">
    <property type="entry name" value="ARMH3_C"/>
</dbReference>
<proteinExistence type="predicted"/>
<protein>
    <recommendedName>
        <fullName evidence="1">Armadillo-like helical domain-containing protein</fullName>
    </recommendedName>
</protein>
<evidence type="ECO:0000259" key="1">
    <source>
        <dbReference type="Pfam" id="PF08427"/>
    </source>
</evidence>
<sequence>MYSFGSVCYKYMLNGSVFSNHIARQQIRNTWIFRRVMVPEPTPPGQTQRNPNELPHLMRYEVEEYETCRPHGPIKVILLQEIKGLGDKYEVVEVDNQLFNILSIIRHIRPKLESISLSYPTEEQVIDVVQNCFSDLTLKLYDGLEYVDRWEDLNVDEFLVSIAESALAPMNFDWGDEIPYNEMAERFSSFSLTIDN</sequence>